<dbReference type="AlphaFoldDB" id="A0A1I3XLP7"/>
<reference evidence="1 2" key="1">
    <citation type="submission" date="2016-10" db="EMBL/GenBank/DDBJ databases">
        <authorList>
            <person name="de Groot N.N."/>
        </authorList>
    </citation>
    <scope>NUCLEOTIDE SEQUENCE [LARGE SCALE GENOMIC DNA]</scope>
    <source>
        <strain evidence="1 2">IBRC-M 10445</strain>
    </source>
</reference>
<evidence type="ECO:0008006" key="3">
    <source>
        <dbReference type="Google" id="ProtNLM"/>
    </source>
</evidence>
<dbReference type="OrthoDB" id="7872379at2"/>
<dbReference type="Proteomes" id="UP000199445">
    <property type="component" value="Unassembled WGS sequence"/>
</dbReference>
<evidence type="ECO:0000313" key="2">
    <source>
        <dbReference type="Proteomes" id="UP000199445"/>
    </source>
</evidence>
<proteinExistence type="predicted"/>
<dbReference type="EMBL" id="FOSC01000012">
    <property type="protein sequence ID" value="SFK20410.1"/>
    <property type="molecule type" value="Genomic_DNA"/>
</dbReference>
<sequence>MTGNERSRFLVILSAEPEQVPLASERIARQLSRKFGGATVMGGHDNAWLTGYWAEDGHAFKGEYEGNVHKESVFAVMLMVMPDEEARAYAEIQKAVRQAASDFGLNSRHIHVEVSAVRSRHFDLQGVTPD</sequence>
<gene>
    <name evidence="1" type="ORF">SAMN05216429_11230</name>
</gene>
<evidence type="ECO:0000313" key="1">
    <source>
        <dbReference type="EMBL" id="SFK20410.1"/>
    </source>
</evidence>
<keyword evidence="2" id="KW-1185">Reference proteome</keyword>
<name>A0A1I3XLP7_9GAMM</name>
<protein>
    <recommendedName>
        <fullName evidence="3">Nitrogen regulatory protein P-II family</fullName>
    </recommendedName>
</protein>
<dbReference type="RefSeq" id="WP_091706230.1">
    <property type="nucleotide sequence ID" value="NZ_BMYN01000008.1"/>
</dbReference>
<organism evidence="1 2">
    <name type="scientific">Marinobacter persicus</name>
    <dbReference type="NCBI Taxonomy" id="930118"/>
    <lineage>
        <taxon>Bacteria</taxon>
        <taxon>Pseudomonadati</taxon>
        <taxon>Pseudomonadota</taxon>
        <taxon>Gammaproteobacteria</taxon>
        <taxon>Pseudomonadales</taxon>
        <taxon>Marinobacteraceae</taxon>
        <taxon>Marinobacter</taxon>
    </lineage>
</organism>
<accession>A0A1I3XLP7</accession>